<feature type="transmembrane region" description="Helical" evidence="9">
    <location>
        <begin position="306"/>
        <end position="323"/>
    </location>
</feature>
<dbReference type="Pfam" id="PF09594">
    <property type="entry name" value="GT87"/>
    <property type="match status" value="1"/>
</dbReference>
<feature type="transmembrane region" description="Helical" evidence="9">
    <location>
        <begin position="32"/>
        <end position="49"/>
    </location>
</feature>
<proteinExistence type="inferred from homology"/>
<comment type="subcellular location">
    <subcellularLocation>
        <location evidence="1">Cell membrane</location>
        <topology evidence="1">Multi-pass membrane protein</topology>
    </subcellularLocation>
</comment>
<accession>A0A7Y4K0Z5</accession>
<comment type="caution">
    <text evidence="10">The sequence shown here is derived from an EMBL/GenBank/DDBJ whole genome shotgun (WGS) entry which is preliminary data.</text>
</comment>
<dbReference type="Proteomes" id="UP000528460">
    <property type="component" value="Unassembled WGS sequence"/>
</dbReference>
<evidence type="ECO:0000256" key="6">
    <source>
        <dbReference type="ARBA" id="ARBA00023136"/>
    </source>
</evidence>
<dbReference type="GO" id="GO:0016758">
    <property type="term" value="F:hexosyltransferase activity"/>
    <property type="evidence" value="ECO:0007669"/>
    <property type="project" value="InterPro"/>
</dbReference>
<feature type="transmembrane region" description="Helical" evidence="9">
    <location>
        <begin position="343"/>
        <end position="363"/>
    </location>
</feature>
<sequence length="420" mass="44981">MRRGAPAWNGARPTVPPSVNEHRQRASLKVEWALLLVLAVAAVAVGQHPRRGADFRVYLTAAERFREGTDLYRAEDGTMPFKYAPVTAPLFLPFTAVPPRAAVALWNLGSVLALGAVSVLTRRAVPASGEATPWAWAPVLATAVLLPAFSFEIFYGQVDAVLLWLLVLAAVGAERGRVWGPGAAFAVACLLKPPAALLGLFFLARRHWRVVGTTALFGVLLVLPTLGRYGWTGTLSQLRDWTETLARTTPPWALGHNPQGLPTLLLSLVLPPESLPPAGAMTLAQAVALGLFVVALVWARPGPVELLAFCCLGVTLLSPLAWRANYLLAWPVIRAALEGRSRLGQACVAFVALIGLTVSDAVLGAEGARLVLLFRPFAIAYSALLIALVWQTRRHGTPTAVLSDKAVTHLPRDFLNARGS</sequence>
<keyword evidence="3" id="KW-0808">Transferase</keyword>
<reference evidence="10 11" key="1">
    <citation type="submission" date="2020-05" db="EMBL/GenBank/DDBJ databases">
        <authorList>
            <person name="Whitworth D."/>
        </authorList>
    </citation>
    <scope>NUCLEOTIDE SEQUENCE [LARGE SCALE GENOMIC DNA]</scope>
    <source>
        <strain evidence="10 11">CA046A</strain>
    </source>
</reference>
<keyword evidence="6 9" id="KW-0472">Membrane</keyword>
<evidence type="ECO:0000256" key="5">
    <source>
        <dbReference type="ARBA" id="ARBA00022989"/>
    </source>
</evidence>
<keyword evidence="2" id="KW-1003">Cell membrane</keyword>
<feature type="transmembrane region" description="Helical" evidence="9">
    <location>
        <begin position="133"/>
        <end position="158"/>
    </location>
</feature>
<feature type="transmembrane region" description="Helical" evidence="9">
    <location>
        <begin position="178"/>
        <end position="203"/>
    </location>
</feature>
<keyword evidence="5 9" id="KW-1133">Transmembrane helix</keyword>
<evidence type="ECO:0000313" key="10">
    <source>
        <dbReference type="EMBL" id="NOK14854.1"/>
    </source>
</evidence>
<protein>
    <submittedName>
        <fullName evidence="10">DUF2029 domain-containing protein</fullName>
    </submittedName>
</protein>
<evidence type="ECO:0000256" key="8">
    <source>
        <dbReference type="SAM" id="MobiDB-lite"/>
    </source>
</evidence>
<keyword evidence="4 9" id="KW-0812">Transmembrane</keyword>
<feature type="transmembrane region" description="Helical" evidence="9">
    <location>
        <begin position="370"/>
        <end position="390"/>
    </location>
</feature>
<dbReference type="EMBL" id="JABFJW010000559">
    <property type="protein sequence ID" value="NOK14854.1"/>
    <property type="molecule type" value="Genomic_DNA"/>
</dbReference>
<dbReference type="InterPro" id="IPR018584">
    <property type="entry name" value="GT87"/>
</dbReference>
<evidence type="ECO:0000256" key="1">
    <source>
        <dbReference type="ARBA" id="ARBA00004651"/>
    </source>
</evidence>
<organism evidence="10 11">
    <name type="scientific">Corallococcus exercitus</name>
    <dbReference type="NCBI Taxonomy" id="2316736"/>
    <lineage>
        <taxon>Bacteria</taxon>
        <taxon>Pseudomonadati</taxon>
        <taxon>Myxococcota</taxon>
        <taxon>Myxococcia</taxon>
        <taxon>Myxococcales</taxon>
        <taxon>Cystobacterineae</taxon>
        <taxon>Myxococcaceae</taxon>
        <taxon>Corallococcus</taxon>
    </lineage>
</organism>
<evidence type="ECO:0000256" key="9">
    <source>
        <dbReference type="SAM" id="Phobius"/>
    </source>
</evidence>
<evidence type="ECO:0000256" key="3">
    <source>
        <dbReference type="ARBA" id="ARBA00022679"/>
    </source>
</evidence>
<feature type="region of interest" description="Disordered" evidence="8">
    <location>
        <begin position="1"/>
        <end position="20"/>
    </location>
</feature>
<evidence type="ECO:0000256" key="7">
    <source>
        <dbReference type="ARBA" id="ARBA00024033"/>
    </source>
</evidence>
<dbReference type="AlphaFoldDB" id="A0A7Y4K0Z5"/>
<feature type="transmembrane region" description="Helical" evidence="9">
    <location>
        <begin position="278"/>
        <end position="299"/>
    </location>
</feature>
<name>A0A7Y4K0Z5_9BACT</name>
<dbReference type="GO" id="GO:0005886">
    <property type="term" value="C:plasma membrane"/>
    <property type="evidence" value="ECO:0007669"/>
    <property type="project" value="UniProtKB-SubCell"/>
</dbReference>
<feature type="transmembrane region" description="Helical" evidence="9">
    <location>
        <begin position="101"/>
        <end position="121"/>
    </location>
</feature>
<feature type="transmembrane region" description="Helical" evidence="9">
    <location>
        <begin position="210"/>
        <end position="231"/>
    </location>
</feature>
<gene>
    <name evidence="10" type="ORF">HNS30_38165</name>
</gene>
<evidence type="ECO:0000256" key="2">
    <source>
        <dbReference type="ARBA" id="ARBA00022475"/>
    </source>
</evidence>
<comment type="similarity">
    <text evidence="7">Belongs to the glycosyltransferase 87 family.</text>
</comment>
<evidence type="ECO:0000256" key="4">
    <source>
        <dbReference type="ARBA" id="ARBA00022692"/>
    </source>
</evidence>
<evidence type="ECO:0000313" key="11">
    <source>
        <dbReference type="Proteomes" id="UP000528460"/>
    </source>
</evidence>